<feature type="region of interest" description="Disordered" evidence="1">
    <location>
        <begin position="609"/>
        <end position="662"/>
    </location>
</feature>
<dbReference type="Proteomes" id="UP001271007">
    <property type="component" value="Unassembled WGS sequence"/>
</dbReference>
<feature type="region of interest" description="Disordered" evidence="1">
    <location>
        <begin position="274"/>
        <end position="421"/>
    </location>
</feature>
<proteinExistence type="predicted"/>
<feature type="compositionally biased region" description="Polar residues" evidence="1">
    <location>
        <begin position="472"/>
        <end position="489"/>
    </location>
</feature>
<keyword evidence="3" id="KW-1185">Reference proteome</keyword>
<feature type="region of interest" description="Disordered" evidence="1">
    <location>
        <begin position="472"/>
        <end position="534"/>
    </location>
</feature>
<feature type="compositionally biased region" description="Polar residues" evidence="1">
    <location>
        <begin position="500"/>
        <end position="515"/>
    </location>
</feature>
<evidence type="ECO:0000313" key="3">
    <source>
        <dbReference type="Proteomes" id="UP001271007"/>
    </source>
</evidence>
<sequence length="1005" mass="109004">MAQLEATYFHATQYVFDEAARKEIITSLHDRLQDVSVKCFYDIALDTFCLTCPCGSAVAQQADMILASTIRDFVTAETARATQDQLLPTIRIFPELSFDVDDATSNDPCAPSVSSTNSALIPPSVIHIISHQGSGNLTVKVFRLIELPTGSLERALTALDLPTIRAVKYARSIRAVRWDTAKRDYVFNARLGEAIDASRVPILELLRTARFDSIEDQRAQASPTTHDDANNVQHFRFIGQVPTVQQFLAGMGETALVDPNEPPQMPEDSERFLARPEYGPSSTAGRARVPRARSQSVTSTSDEDDDKDDEDDDDDDSTVTPINVFANLLTATAPPNRRAELDHGADSNGDNHPTTEHPITFAGLLQRPGNANIGQEQTSSPSTTSEQVSGITIPTRPVDRSTPPTSDGLQGQTAQDSNTIPAHTRSYAAVDKMGLTVVASLQAEWENENNAQQTKEPSRSGIRLRLALQNSAAHPQLQTGSDSGTQSGNMPAPHNDQLDRSSASRLNSEQGTSPGSRYRRASRSGLWATTPPPVWVSEGQLVDAETPAQATAHAATPPPGYLHNIQEELINDADAADVPTVDVTADHGGPIVERLQPPLEPVRLFNTMRQQKAKKGSGSSSTRQPKASGSNRVVLPMPEPPPAPRPNKTKSSSGDEPTSHRSLTTTAIDAAHNTHTTGGTSETTTNLAATTASAKATTINKTFESTGSLDNQLNIFVRQLASSQDLSGAQVKVQFGTILLRHPKDDNFLKGANEATWVEQKLREAGDAIRTEFLPRLTTSMDDAQHLLTSIPGSDITAQVCYEIHFKTSNGKVRVVRIDQTHREFQIVATDAKLGTAYIHYPIHVWDAEVVVHKPTTDDTLIELCGKLVASMQTIGIAPSFQAFVQPGSPSVHKVYAKRIFSKTTTKRAIAMVTEVQDLSVQAISMGGYNLQAVALPTQEMVKVQRLWWQCSLTLDDVTPASAGILQEEVDGIISRIDGVGFGNVGPWEKIPSSPKKPSPKKSRW</sequence>
<accession>A0AAJ0DGZ6</accession>
<gene>
    <name evidence="2" type="ORF">LTR09_008704</name>
</gene>
<dbReference type="AlphaFoldDB" id="A0AAJ0DGZ6"/>
<feature type="compositionally biased region" description="Polar residues" evidence="1">
    <location>
        <begin position="649"/>
        <end position="662"/>
    </location>
</feature>
<comment type="caution">
    <text evidence="2">The sequence shown here is derived from an EMBL/GenBank/DDBJ whole genome shotgun (WGS) entry which is preliminary data.</text>
</comment>
<evidence type="ECO:0000256" key="1">
    <source>
        <dbReference type="SAM" id="MobiDB-lite"/>
    </source>
</evidence>
<dbReference type="EMBL" id="JAWDJX010000035">
    <property type="protein sequence ID" value="KAK3050049.1"/>
    <property type="molecule type" value="Genomic_DNA"/>
</dbReference>
<reference evidence="2" key="1">
    <citation type="submission" date="2023-04" db="EMBL/GenBank/DDBJ databases">
        <title>Black Yeasts Isolated from many extreme environments.</title>
        <authorList>
            <person name="Coleine C."/>
            <person name="Stajich J.E."/>
            <person name="Selbmann L."/>
        </authorList>
    </citation>
    <scope>NUCLEOTIDE SEQUENCE</scope>
    <source>
        <strain evidence="2">CCFEE 5312</strain>
    </source>
</reference>
<organism evidence="2 3">
    <name type="scientific">Extremus antarcticus</name>
    <dbReference type="NCBI Taxonomy" id="702011"/>
    <lineage>
        <taxon>Eukaryota</taxon>
        <taxon>Fungi</taxon>
        <taxon>Dikarya</taxon>
        <taxon>Ascomycota</taxon>
        <taxon>Pezizomycotina</taxon>
        <taxon>Dothideomycetes</taxon>
        <taxon>Dothideomycetidae</taxon>
        <taxon>Mycosphaerellales</taxon>
        <taxon>Extremaceae</taxon>
        <taxon>Extremus</taxon>
    </lineage>
</organism>
<feature type="compositionally biased region" description="Polar residues" evidence="1">
    <location>
        <begin position="622"/>
        <end position="631"/>
    </location>
</feature>
<evidence type="ECO:0000313" key="2">
    <source>
        <dbReference type="EMBL" id="KAK3050049.1"/>
    </source>
</evidence>
<feature type="compositionally biased region" description="Polar residues" evidence="1">
    <location>
        <begin position="402"/>
        <end position="421"/>
    </location>
</feature>
<name>A0AAJ0DGZ6_9PEZI</name>
<feature type="compositionally biased region" description="Acidic residues" evidence="1">
    <location>
        <begin position="301"/>
        <end position="317"/>
    </location>
</feature>
<protein>
    <submittedName>
        <fullName evidence="2">Uncharacterized protein</fullName>
    </submittedName>
</protein>
<feature type="compositionally biased region" description="Low complexity" evidence="1">
    <location>
        <begin position="375"/>
        <end position="389"/>
    </location>
</feature>